<proteinExistence type="predicted"/>
<evidence type="ECO:0000313" key="2">
    <source>
        <dbReference type="Proteomes" id="UP000692954"/>
    </source>
</evidence>
<dbReference type="Proteomes" id="UP000692954">
    <property type="component" value="Unassembled WGS sequence"/>
</dbReference>
<gene>
    <name evidence="1" type="ORF">PSON_ATCC_30995.1.T0470082</name>
</gene>
<dbReference type="AlphaFoldDB" id="A0A8S1MYU0"/>
<comment type="caution">
    <text evidence="1">The sequence shown here is derived from an EMBL/GenBank/DDBJ whole genome shotgun (WGS) entry which is preliminary data.</text>
</comment>
<name>A0A8S1MYU0_9CILI</name>
<dbReference type="EMBL" id="CAJJDN010000047">
    <property type="protein sequence ID" value="CAD8084629.1"/>
    <property type="molecule type" value="Genomic_DNA"/>
</dbReference>
<organism evidence="1 2">
    <name type="scientific">Paramecium sonneborni</name>
    <dbReference type="NCBI Taxonomy" id="65129"/>
    <lineage>
        <taxon>Eukaryota</taxon>
        <taxon>Sar</taxon>
        <taxon>Alveolata</taxon>
        <taxon>Ciliophora</taxon>
        <taxon>Intramacronucleata</taxon>
        <taxon>Oligohymenophorea</taxon>
        <taxon>Peniculida</taxon>
        <taxon>Parameciidae</taxon>
        <taxon>Paramecium</taxon>
    </lineage>
</organism>
<reference evidence="1" key="1">
    <citation type="submission" date="2021-01" db="EMBL/GenBank/DDBJ databases">
        <authorList>
            <consortium name="Genoscope - CEA"/>
            <person name="William W."/>
        </authorList>
    </citation>
    <scope>NUCLEOTIDE SEQUENCE</scope>
</reference>
<protein>
    <submittedName>
        <fullName evidence="1">Uncharacterized protein</fullName>
    </submittedName>
</protein>
<keyword evidence="2" id="KW-1185">Reference proteome</keyword>
<evidence type="ECO:0000313" key="1">
    <source>
        <dbReference type="EMBL" id="CAD8084629.1"/>
    </source>
</evidence>
<accession>A0A8S1MYU0</accession>
<sequence>MEYHQLSNFYTYSCMQTIMKKIHNLYCLIQILFIFLHQTNISDNHDIYDHYQNILQVVTLFISPSCLGFKYKFQFQGEYLSGIFYIDFYQYIVLLR</sequence>